<comment type="caution">
    <text evidence="3">The sequence shown here is derived from an EMBL/GenBank/DDBJ whole genome shotgun (WGS) entry which is preliminary data.</text>
</comment>
<dbReference type="AlphaFoldDB" id="A0A645CXE1"/>
<dbReference type="InterPro" id="IPR036388">
    <property type="entry name" value="WH-like_DNA-bd_sf"/>
</dbReference>
<sequence length="197" mass="21981">MSYTEAKQNSVLIVSGSERSRETIAEVFSSSRYSPVTTRGSAAEARRLILDAPYSLVFINTPLPDEPGIQLALDLSNSRNCCVALIVPGDSYDQTNEQVEDAGILTLGRPCTAQQLRQAAAMMGATRTKLADMEKRTATLEEKMDEVRLVNRAKWMLIERRGMDEATAHRYIEKLAMDARQTRRLVAQTLIRSLDND</sequence>
<dbReference type="InterPro" id="IPR011006">
    <property type="entry name" value="CheY-like_superfamily"/>
</dbReference>
<dbReference type="PROSITE" id="PS50110">
    <property type="entry name" value="RESPONSE_REGULATORY"/>
    <property type="match status" value="1"/>
</dbReference>
<evidence type="ECO:0000313" key="3">
    <source>
        <dbReference type="EMBL" id="MPM81508.1"/>
    </source>
</evidence>
<evidence type="ECO:0000259" key="1">
    <source>
        <dbReference type="PROSITE" id="PS50110"/>
    </source>
</evidence>
<reference evidence="3" key="1">
    <citation type="submission" date="2019-08" db="EMBL/GenBank/DDBJ databases">
        <authorList>
            <person name="Kucharzyk K."/>
            <person name="Murdoch R.W."/>
            <person name="Higgins S."/>
            <person name="Loffler F."/>
        </authorList>
    </citation>
    <scope>NUCLEOTIDE SEQUENCE</scope>
</reference>
<dbReference type="SMART" id="SM01012">
    <property type="entry name" value="ANTAR"/>
    <property type="match status" value="1"/>
</dbReference>
<dbReference type="GO" id="GO:0003723">
    <property type="term" value="F:RNA binding"/>
    <property type="evidence" value="ECO:0007669"/>
    <property type="project" value="InterPro"/>
</dbReference>
<dbReference type="Gene3D" id="3.40.50.2300">
    <property type="match status" value="1"/>
</dbReference>
<dbReference type="Gene3D" id="1.10.10.10">
    <property type="entry name" value="Winged helix-like DNA-binding domain superfamily/Winged helix DNA-binding domain"/>
    <property type="match status" value="1"/>
</dbReference>
<organism evidence="3">
    <name type="scientific">bioreactor metagenome</name>
    <dbReference type="NCBI Taxonomy" id="1076179"/>
    <lineage>
        <taxon>unclassified sequences</taxon>
        <taxon>metagenomes</taxon>
        <taxon>ecological metagenomes</taxon>
    </lineage>
</organism>
<name>A0A645CXE1_9ZZZZ</name>
<dbReference type="SUPFAM" id="SSF52172">
    <property type="entry name" value="CheY-like"/>
    <property type="match status" value="1"/>
</dbReference>
<dbReference type="InterPro" id="IPR005561">
    <property type="entry name" value="ANTAR"/>
</dbReference>
<evidence type="ECO:0000259" key="2">
    <source>
        <dbReference type="PROSITE" id="PS50921"/>
    </source>
</evidence>
<dbReference type="InterPro" id="IPR001789">
    <property type="entry name" value="Sig_transdc_resp-reg_receiver"/>
</dbReference>
<dbReference type="Pfam" id="PF03861">
    <property type="entry name" value="ANTAR"/>
    <property type="match status" value="1"/>
</dbReference>
<dbReference type="EMBL" id="VSSQ01030835">
    <property type="protein sequence ID" value="MPM81508.1"/>
    <property type="molecule type" value="Genomic_DNA"/>
</dbReference>
<gene>
    <name evidence="3" type="primary">pdtaR_12</name>
    <name evidence="3" type="ORF">SDC9_128561</name>
</gene>
<feature type="domain" description="Response regulatory" evidence="1">
    <location>
        <begin position="10"/>
        <end position="124"/>
    </location>
</feature>
<accession>A0A645CXE1</accession>
<dbReference type="GO" id="GO:0000160">
    <property type="term" value="P:phosphorelay signal transduction system"/>
    <property type="evidence" value="ECO:0007669"/>
    <property type="project" value="InterPro"/>
</dbReference>
<proteinExistence type="predicted"/>
<feature type="domain" description="ANTAR" evidence="2">
    <location>
        <begin position="130"/>
        <end position="191"/>
    </location>
</feature>
<protein>
    <submittedName>
        <fullName evidence="3">Putative transcriptional regulatory protein pdtaR</fullName>
    </submittedName>
</protein>
<dbReference type="PROSITE" id="PS50921">
    <property type="entry name" value="ANTAR"/>
    <property type="match status" value="1"/>
</dbReference>